<protein>
    <submittedName>
        <fullName evidence="3">Uncharacterized protein</fullName>
    </submittedName>
</protein>
<accession>A0A8D2J8P3</accession>
<keyword evidence="4" id="KW-1185">Reference proteome</keyword>
<dbReference type="AlphaFoldDB" id="A0A8D2J8P3"/>
<name>A0A8D2J8P3_VARKO</name>
<keyword evidence="2" id="KW-0812">Transmembrane</keyword>
<dbReference type="Pfam" id="PF05461">
    <property type="entry name" value="ApoL"/>
    <property type="match status" value="1"/>
</dbReference>
<dbReference type="Proteomes" id="UP000694545">
    <property type="component" value="Unplaced"/>
</dbReference>
<evidence type="ECO:0000256" key="2">
    <source>
        <dbReference type="SAM" id="Phobius"/>
    </source>
</evidence>
<organism evidence="3 4">
    <name type="scientific">Varanus komodoensis</name>
    <name type="common">Komodo dragon</name>
    <dbReference type="NCBI Taxonomy" id="61221"/>
    <lineage>
        <taxon>Eukaryota</taxon>
        <taxon>Metazoa</taxon>
        <taxon>Chordata</taxon>
        <taxon>Craniata</taxon>
        <taxon>Vertebrata</taxon>
        <taxon>Euteleostomi</taxon>
        <taxon>Lepidosauria</taxon>
        <taxon>Squamata</taxon>
        <taxon>Bifurcata</taxon>
        <taxon>Unidentata</taxon>
        <taxon>Episquamata</taxon>
        <taxon>Toxicofera</taxon>
        <taxon>Anguimorpha</taxon>
        <taxon>Paleoanguimorpha</taxon>
        <taxon>Varanoidea</taxon>
        <taxon>Varanidae</taxon>
        <taxon>Varanus</taxon>
    </lineage>
</organism>
<dbReference type="GO" id="GO:0006869">
    <property type="term" value="P:lipid transport"/>
    <property type="evidence" value="ECO:0007669"/>
    <property type="project" value="InterPro"/>
</dbReference>
<evidence type="ECO:0000313" key="3">
    <source>
        <dbReference type="Ensembl" id="ENSVKKP00000009242.1"/>
    </source>
</evidence>
<dbReference type="PANTHER" id="PTHR14096:SF27">
    <property type="entry name" value="APOLIPOPROTEIN L2"/>
    <property type="match status" value="1"/>
</dbReference>
<proteinExistence type="inferred from homology"/>
<comment type="similarity">
    <text evidence="1">Belongs to the apolipoprotein L family.</text>
</comment>
<dbReference type="GO" id="GO:0042157">
    <property type="term" value="P:lipoprotein metabolic process"/>
    <property type="evidence" value="ECO:0007669"/>
    <property type="project" value="InterPro"/>
</dbReference>
<dbReference type="Ensembl" id="ENSVKKT00000009475.1">
    <property type="protein sequence ID" value="ENSVKKP00000009242.1"/>
    <property type="gene ID" value="ENSVKKG00000006545.1"/>
</dbReference>
<feature type="transmembrane region" description="Helical" evidence="2">
    <location>
        <begin position="6"/>
        <end position="26"/>
    </location>
</feature>
<dbReference type="GO" id="GO:0005576">
    <property type="term" value="C:extracellular region"/>
    <property type="evidence" value="ECO:0007669"/>
    <property type="project" value="InterPro"/>
</dbReference>
<sequence length="350" mass="38945">MELSWLLSLLILLLLLVNLVLIYLLIWGTPRLTSGRSARNERAAETSTSRGELALIAEEKATGAEHGRMLLTPSLGETEQEKRDVSLSWSKSRRKLFYTFPAKKEIIQQCISSLREMADCIDETHKNCAIATVAVNITSTSSEILKMVSQFLAPSSATGSLHTAIAGISLEMVAKITDVSTKNVEDKMKEVDMALRTLMNSDEIQFNSELPIGFKTNISALNKHIKALNCIRRNPELKDLAMKVAAGDSSENADNKEVEKFEENFAGTPLGLTKDDKLKNAAWSICVLMGTIKNTVDSVTQMREGIKAEMAVNIRSKANQLDKILQNLERFYEEMKCIALVQYCFNVFCI</sequence>
<reference evidence="3" key="1">
    <citation type="submission" date="2025-08" db="UniProtKB">
        <authorList>
            <consortium name="Ensembl"/>
        </authorList>
    </citation>
    <scope>IDENTIFICATION</scope>
</reference>
<dbReference type="GO" id="GO:0016020">
    <property type="term" value="C:membrane"/>
    <property type="evidence" value="ECO:0007669"/>
    <property type="project" value="TreeGrafter"/>
</dbReference>
<dbReference type="InterPro" id="IPR008405">
    <property type="entry name" value="ApoL"/>
</dbReference>
<keyword evidence="2" id="KW-1133">Transmembrane helix</keyword>
<dbReference type="PANTHER" id="PTHR14096">
    <property type="entry name" value="APOLIPOPROTEIN L"/>
    <property type="match status" value="1"/>
</dbReference>
<evidence type="ECO:0000256" key="1">
    <source>
        <dbReference type="ARBA" id="ARBA00010090"/>
    </source>
</evidence>
<dbReference type="GO" id="GO:0008289">
    <property type="term" value="F:lipid binding"/>
    <property type="evidence" value="ECO:0007669"/>
    <property type="project" value="InterPro"/>
</dbReference>
<keyword evidence="2" id="KW-0472">Membrane</keyword>
<reference evidence="3" key="2">
    <citation type="submission" date="2025-09" db="UniProtKB">
        <authorList>
            <consortium name="Ensembl"/>
        </authorList>
    </citation>
    <scope>IDENTIFICATION</scope>
</reference>
<evidence type="ECO:0000313" key="4">
    <source>
        <dbReference type="Proteomes" id="UP000694545"/>
    </source>
</evidence>